<accession>A0A6A7WE53</accession>
<dbReference type="RefSeq" id="WP_158464277.1">
    <property type="nucleotide sequence ID" value="NZ_VZAD01000092.1"/>
</dbReference>
<dbReference type="AlphaFoldDB" id="A0A6A7WE53"/>
<organism evidence="2 3">
    <name type="scientific">Segatella copri</name>
    <dbReference type="NCBI Taxonomy" id="165179"/>
    <lineage>
        <taxon>Bacteria</taxon>
        <taxon>Pseudomonadati</taxon>
        <taxon>Bacteroidota</taxon>
        <taxon>Bacteroidia</taxon>
        <taxon>Bacteroidales</taxon>
        <taxon>Prevotellaceae</taxon>
        <taxon>Segatella</taxon>
    </lineage>
</organism>
<dbReference type="OrthoDB" id="9802649at2"/>
<feature type="domain" description="Glycosyltransferase 2-like" evidence="1">
    <location>
        <begin position="1"/>
        <end position="161"/>
    </location>
</feature>
<dbReference type="Proteomes" id="UP000384372">
    <property type="component" value="Unassembled WGS sequence"/>
</dbReference>
<evidence type="ECO:0000259" key="1">
    <source>
        <dbReference type="Pfam" id="PF00535"/>
    </source>
</evidence>
<comment type="caution">
    <text evidence="2">The sequence shown here is derived from an EMBL/GenBank/DDBJ whole genome shotgun (WGS) entry which is preliminary data.</text>
</comment>
<dbReference type="GO" id="GO:0016758">
    <property type="term" value="F:hexosyltransferase activity"/>
    <property type="evidence" value="ECO:0007669"/>
    <property type="project" value="UniProtKB-ARBA"/>
</dbReference>
<dbReference type="PANTHER" id="PTHR22916:SF3">
    <property type="entry name" value="UDP-GLCNAC:BETAGAL BETA-1,3-N-ACETYLGLUCOSAMINYLTRANSFERASE-LIKE PROTEIN 1"/>
    <property type="match status" value="1"/>
</dbReference>
<evidence type="ECO:0000313" key="3">
    <source>
        <dbReference type="Proteomes" id="UP000384372"/>
    </source>
</evidence>
<dbReference type="EMBL" id="VZAD01000092">
    <property type="protein sequence ID" value="MQP12695.1"/>
    <property type="molecule type" value="Genomic_DNA"/>
</dbReference>
<evidence type="ECO:0000313" key="2">
    <source>
        <dbReference type="EMBL" id="MQP12695.1"/>
    </source>
</evidence>
<dbReference type="InterPro" id="IPR029044">
    <property type="entry name" value="Nucleotide-diphossugar_trans"/>
</dbReference>
<dbReference type="Gene3D" id="3.90.550.10">
    <property type="entry name" value="Spore Coat Polysaccharide Biosynthesis Protein SpsA, Chain A"/>
    <property type="match status" value="1"/>
</dbReference>
<dbReference type="InterPro" id="IPR001173">
    <property type="entry name" value="Glyco_trans_2-like"/>
</dbReference>
<keyword evidence="2" id="KW-0808">Transferase</keyword>
<proteinExistence type="predicted"/>
<dbReference type="Pfam" id="PF00535">
    <property type="entry name" value="Glycos_transf_2"/>
    <property type="match status" value="1"/>
</dbReference>
<gene>
    <name evidence="2" type="ORF">F7D20_12190</name>
</gene>
<dbReference type="SUPFAM" id="SSF53448">
    <property type="entry name" value="Nucleotide-diphospho-sugar transferases"/>
    <property type="match status" value="1"/>
</dbReference>
<sequence>MATYNGAKYIKEQMDSILSQMFKENDNVELEIIVSDDGSTDDTISILESYHDSRIKIFHHKNYSKYKYFKANRLASSNFENAITKATGDYLFLADQDDVWLPSKIDKSLSVLRKYGGLVATAFYFGDEKLKIGQKLIYEHRIPFFAPKGMGIYGFCMGFSKDELKYYLPIPSHVAGHDKYFQYSAIWRKKLHLIDEPCAIHRWSGVHNATSFGKNNVRPPLLVQVYFRLVTYASVIFRSLMR</sequence>
<name>A0A6A7WE53_9BACT</name>
<dbReference type="PANTHER" id="PTHR22916">
    <property type="entry name" value="GLYCOSYLTRANSFERASE"/>
    <property type="match status" value="1"/>
</dbReference>
<protein>
    <submittedName>
        <fullName evidence="2">Glycosyltransferase</fullName>
    </submittedName>
</protein>
<reference evidence="2 3" key="1">
    <citation type="submission" date="2019-09" db="EMBL/GenBank/DDBJ databases">
        <title>Distinct polysaccharide growth profiles of human intestinal Prevotella copri isolates.</title>
        <authorList>
            <person name="Fehlner-Peach H."/>
            <person name="Magnabosco C."/>
            <person name="Raghavan V."/>
            <person name="Scher J.U."/>
            <person name="Tett A."/>
            <person name="Cox L.M."/>
            <person name="Gottsegen C."/>
            <person name="Watters A."/>
            <person name="Wiltshire- Gordon J.D."/>
            <person name="Segata N."/>
            <person name="Bonneau R."/>
            <person name="Littman D.R."/>
        </authorList>
    </citation>
    <scope>NUCLEOTIDE SEQUENCE [LARGE SCALE GENOMIC DNA]</scope>
    <source>
        <strain evidence="3">iAQ1173</strain>
    </source>
</reference>
<keyword evidence="3" id="KW-1185">Reference proteome</keyword>